<evidence type="ECO:0000313" key="5">
    <source>
        <dbReference type="EMBL" id="MFD3274767.1"/>
    </source>
</evidence>
<evidence type="ECO:0000256" key="4">
    <source>
        <dbReference type="ARBA" id="ARBA00023239"/>
    </source>
</evidence>
<dbReference type="EMBL" id="JBBKYA010000001">
    <property type="protein sequence ID" value="MFD3274767.1"/>
    <property type="molecule type" value="Genomic_DNA"/>
</dbReference>
<dbReference type="GO" id="GO:0008124">
    <property type="term" value="F:4-alpha-hydroxytetrahydrobiopterin dehydratase activity"/>
    <property type="evidence" value="ECO:0007669"/>
    <property type="project" value="UniProtKB-EC"/>
</dbReference>
<evidence type="ECO:0000256" key="1">
    <source>
        <dbReference type="ARBA" id="ARBA00001554"/>
    </source>
</evidence>
<evidence type="ECO:0000313" key="6">
    <source>
        <dbReference type="Proteomes" id="UP001598114"/>
    </source>
</evidence>
<keyword evidence="4 5" id="KW-0456">Lyase</keyword>
<accession>A0ABW6CYC4</accession>
<dbReference type="InterPro" id="IPR001533">
    <property type="entry name" value="Pterin_deHydtase"/>
</dbReference>
<organism evidence="5 6">
    <name type="scientific">Aquirufa echingensis</name>
    <dbReference type="NCBI Taxonomy" id="3096516"/>
    <lineage>
        <taxon>Bacteria</taxon>
        <taxon>Pseudomonadati</taxon>
        <taxon>Bacteroidota</taxon>
        <taxon>Cytophagia</taxon>
        <taxon>Cytophagales</taxon>
        <taxon>Flectobacillaceae</taxon>
        <taxon>Aquirufa</taxon>
    </lineage>
</organism>
<gene>
    <name evidence="5" type="ORF">SKC38_00825</name>
</gene>
<keyword evidence="6" id="KW-1185">Reference proteome</keyword>
<name>A0ABW6CYC4_9BACT</name>
<dbReference type="EC" id="4.2.1.96" evidence="3"/>
<dbReference type="RefSeq" id="WP_377974265.1">
    <property type="nucleotide sequence ID" value="NZ_JBBKYA010000001.1"/>
</dbReference>
<dbReference type="Proteomes" id="UP001598114">
    <property type="component" value="Unassembled WGS sequence"/>
</dbReference>
<dbReference type="Gene3D" id="3.30.1360.20">
    <property type="entry name" value="Transcriptional coactivator/pterin dehydratase"/>
    <property type="match status" value="1"/>
</dbReference>
<evidence type="ECO:0000256" key="3">
    <source>
        <dbReference type="ARBA" id="ARBA00013252"/>
    </source>
</evidence>
<protein>
    <recommendedName>
        <fullName evidence="3">4a-hydroxytetrahydrobiopterin dehydratase</fullName>
        <ecNumber evidence="3">4.2.1.96</ecNumber>
    </recommendedName>
</protein>
<comment type="catalytic activity">
    <reaction evidence="1">
        <text>(4aS,6R)-4a-hydroxy-L-erythro-5,6,7,8-tetrahydrobiopterin = (6R)-L-erythro-6,7-dihydrobiopterin + H2O</text>
        <dbReference type="Rhea" id="RHEA:11920"/>
        <dbReference type="ChEBI" id="CHEBI:15377"/>
        <dbReference type="ChEBI" id="CHEBI:15642"/>
        <dbReference type="ChEBI" id="CHEBI:43120"/>
        <dbReference type="EC" id="4.2.1.96"/>
    </reaction>
</comment>
<comment type="similarity">
    <text evidence="2">Belongs to the pterin-4-alpha-carbinolamine dehydratase family.</text>
</comment>
<dbReference type="InterPro" id="IPR036428">
    <property type="entry name" value="PCD_sf"/>
</dbReference>
<dbReference type="Pfam" id="PF01329">
    <property type="entry name" value="Pterin_4a"/>
    <property type="match status" value="1"/>
</dbReference>
<dbReference type="SUPFAM" id="SSF55248">
    <property type="entry name" value="PCD-like"/>
    <property type="match status" value="1"/>
</dbReference>
<dbReference type="PANTHER" id="PTHR12599:SF0">
    <property type="entry name" value="PTERIN-4-ALPHA-CARBINOLAMINE DEHYDRATASE"/>
    <property type="match status" value="1"/>
</dbReference>
<proteinExistence type="inferred from homology"/>
<dbReference type="PANTHER" id="PTHR12599">
    <property type="entry name" value="PTERIN-4-ALPHA-CARBINOLAMINE DEHYDRATASE"/>
    <property type="match status" value="1"/>
</dbReference>
<sequence length="83" mass="9617">MNNWIETASQLEKTFTFDSFESAMLYMQKAAEKIAELDHHPTWTNTYNRIDIVLSTHDAGIKVTEKDWALANIFDTLFTEMKG</sequence>
<comment type="caution">
    <text evidence="5">The sequence shown here is derived from an EMBL/GenBank/DDBJ whole genome shotgun (WGS) entry which is preliminary data.</text>
</comment>
<evidence type="ECO:0000256" key="2">
    <source>
        <dbReference type="ARBA" id="ARBA00006472"/>
    </source>
</evidence>
<reference evidence="5 6" key="1">
    <citation type="submission" date="2024-03" db="EMBL/GenBank/DDBJ databases">
        <title>Aquirufa genome sequencing.</title>
        <authorList>
            <person name="Pitt A."/>
            <person name="Hahn M.W."/>
        </authorList>
    </citation>
    <scope>NUCLEOTIDE SEQUENCE [LARGE SCALE GENOMIC DNA]</scope>
    <source>
        <strain evidence="5 6">PLAD-142S6K</strain>
    </source>
</reference>